<evidence type="ECO:0000256" key="1">
    <source>
        <dbReference type="ARBA" id="ARBA00012513"/>
    </source>
</evidence>
<dbReference type="AlphaFoldDB" id="A0A6G6W973"/>
<organism evidence="8 9">
    <name type="scientific">Nocardioides anomalus</name>
    <dbReference type="NCBI Taxonomy" id="2712223"/>
    <lineage>
        <taxon>Bacteria</taxon>
        <taxon>Bacillati</taxon>
        <taxon>Actinomycetota</taxon>
        <taxon>Actinomycetes</taxon>
        <taxon>Propionibacteriales</taxon>
        <taxon>Nocardioidaceae</taxon>
        <taxon>Nocardioides</taxon>
    </lineage>
</organism>
<evidence type="ECO:0000256" key="5">
    <source>
        <dbReference type="ARBA" id="ARBA00022777"/>
    </source>
</evidence>
<dbReference type="Gene3D" id="3.30.200.20">
    <property type="entry name" value="Phosphorylase Kinase, domain 1"/>
    <property type="match status" value="1"/>
</dbReference>
<dbReference type="SUPFAM" id="SSF56112">
    <property type="entry name" value="Protein kinase-like (PK-like)"/>
    <property type="match status" value="1"/>
</dbReference>
<keyword evidence="6" id="KW-0067">ATP-binding</keyword>
<dbReference type="KEGG" id="nano:G5V58_01940"/>
<dbReference type="InterPro" id="IPR011009">
    <property type="entry name" value="Kinase-like_dom_sf"/>
</dbReference>
<keyword evidence="3" id="KW-0808">Transferase</keyword>
<evidence type="ECO:0000256" key="6">
    <source>
        <dbReference type="ARBA" id="ARBA00022840"/>
    </source>
</evidence>
<dbReference type="Pfam" id="PF00069">
    <property type="entry name" value="Pkinase"/>
    <property type="match status" value="1"/>
</dbReference>
<keyword evidence="4" id="KW-0547">Nucleotide-binding</keyword>
<dbReference type="InterPro" id="IPR000719">
    <property type="entry name" value="Prot_kinase_dom"/>
</dbReference>
<dbReference type="RefSeq" id="WP_165228279.1">
    <property type="nucleotide sequence ID" value="NZ_CP049257.1"/>
</dbReference>
<feature type="domain" description="Protein kinase" evidence="7">
    <location>
        <begin position="21"/>
        <end position="260"/>
    </location>
</feature>
<keyword evidence="2 8" id="KW-0723">Serine/threonine-protein kinase</keyword>
<dbReference type="CDD" id="cd14014">
    <property type="entry name" value="STKc_PknB_like"/>
    <property type="match status" value="1"/>
</dbReference>
<dbReference type="PANTHER" id="PTHR43289">
    <property type="entry name" value="MITOGEN-ACTIVATED PROTEIN KINASE KINASE KINASE 20-RELATED"/>
    <property type="match status" value="1"/>
</dbReference>
<dbReference type="EMBL" id="CP049257">
    <property type="protein sequence ID" value="QIG41697.1"/>
    <property type="molecule type" value="Genomic_DNA"/>
</dbReference>
<sequence>MTQVGAEPRVVPPGEELLPGYVVEALLARGGRVDTYDVTSTGRDCRAVVKVLREDREHDAHVREAVLTEGALLTALSHPHLVRGYEVVRSPRVAVVTETLPGATLAALLDDRPLRPVDTAVLGRQLVSALSYLHAHGWLHLDLKPDNVVVQEGRAVLIDLGVATRPGRLERGVGTEGYAAPEQHAGLVVSAATDVWGLGATLSECTRGRPGPLGPLLEACAAADPASRPALGEVRDELDAVLSRRPAGLRASWWRRRSPR</sequence>
<protein>
    <recommendedName>
        <fullName evidence="1">non-specific serine/threonine protein kinase</fullName>
        <ecNumber evidence="1">2.7.11.1</ecNumber>
    </recommendedName>
</protein>
<reference evidence="8 9" key="1">
    <citation type="submission" date="2020-02" db="EMBL/GenBank/DDBJ databases">
        <title>Full genome sequence of Nocardioides sp. R-3366.</title>
        <authorList>
            <person name="Im W.-T."/>
        </authorList>
    </citation>
    <scope>NUCLEOTIDE SEQUENCE [LARGE SCALE GENOMIC DNA]</scope>
    <source>
        <strain evidence="8 9">R-3366</strain>
    </source>
</reference>
<keyword evidence="9" id="KW-1185">Reference proteome</keyword>
<dbReference type="Gene3D" id="1.10.510.10">
    <property type="entry name" value="Transferase(Phosphotransferase) domain 1"/>
    <property type="match status" value="1"/>
</dbReference>
<dbReference type="PROSITE" id="PS50011">
    <property type="entry name" value="PROTEIN_KINASE_DOM"/>
    <property type="match status" value="1"/>
</dbReference>
<dbReference type="GO" id="GO:0004674">
    <property type="term" value="F:protein serine/threonine kinase activity"/>
    <property type="evidence" value="ECO:0007669"/>
    <property type="project" value="UniProtKB-KW"/>
</dbReference>
<evidence type="ECO:0000259" key="7">
    <source>
        <dbReference type="PROSITE" id="PS50011"/>
    </source>
</evidence>
<name>A0A6G6W973_9ACTN</name>
<evidence type="ECO:0000256" key="2">
    <source>
        <dbReference type="ARBA" id="ARBA00022527"/>
    </source>
</evidence>
<dbReference type="GO" id="GO:0005524">
    <property type="term" value="F:ATP binding"/>
    <property type="evidence" value="ECO:0007669"/>
    <property type="project" value="UniProtKB-KW"/>
</dbReference>
<evidence type="ECO:0000256" key="3">
    <source>
        <dbReference type="ARBA" id="ARBA00022679"/>
    </source>
</evidence>
<dbReference type="PANTHER" id="PTHR43289:SF6">
    <property type="entry name" value="SERINE_THREONINE-PROTEIN KINASE NEKL-3"/>
    <property type="match status" value="1"/>
</dbReference>
<accession>A0A6G6W973</accession>
<evidence type="ECO:0000313" key="9">
    <source>
        <dbReference type="Proteomes" id="UP000502996"/>
    </source>
</evidence>
<proteinExistence type="predicted"/>
<dbReference type="Proteomes" id="UP000502996">
    <property type="component" value="Chromosome"/>
</dbReference>
<evidence type="ECO:0000256" key="4">
    <source>
        <dbReference type="ARBA" id="ARBA00022741"/>
    </source>
</evidence>
<dbReference type="SMART" id="SM00220">
    <property type="entry name" value="S_TKc"/>
    <property type="match status" value="1"/>
</dbReference>
<gene>
    <name evidence="8" type="ORF">G5V58_01940</name>
</gene>
<evidence type="ECO:0000313" key="8">
    <source>
        <dbReference type="EMBL" id="QIG41697.1"/>
    </source>
</evidence>
<keyword evidence="5 8" id="KW-0418">Kinase</keyword>
<dbReference type="EC" id="2.7.11.1" evidence="1"/>